<dbReference type="GO" id="GO:0008887">
    <property type="term" value="F:glycerate kinase activity"/>
    <property type="evidence" value="ECO:0007669"/>
    <property type="project" value="UniProtKB-UniRule"/>
</dbReference>
<evidence type="ECO:0000313" key="5">
    <source>
        <dbReference type="EMBL" id="GAW91959.1"/>
    </source>
</evidence>
<dbReference type="Gene3D" id="3.40.50.10350">
    <property type="entry name" value="Glycerate kinase, domain 1"/>
    <property type="match status" value="1"/>
</dbReference>
<dbReference type="SUPFAM" id="SSF110738">
    <property type="entry name" value="Glycerate kinase I"/>
    <property type="match status" value="1"/>
</dbReference>
<dbReference type="AlphaFoldDB" id="A0A1Z5HR09"/>
<dbReference type="PIRSF" id="PIRSF006078">
    <property type="entry name" value="GlxK"/>
    <property type="match status" value="1"/>
</dbReference>
<evidence type="ECO:0000313" key="6">
    <source>
        <dbReference type="Proteomes" id="UP000197032"/>
    </source>
</evidence>
<dbReference type="RefSeq" id="WP_088553402.1">
    <property type="nucleotide sequence ID" value="NZ_BDGJ01000042.1"/>
</dbReference>
<dbReference type="EMBL" id="BDGJ01000042">
    <property type="protein sequence ID" value="GAW91959.1"/>
    <property type="molecule type" value="Genomic_DNA"/>
</dbReference>
<dbReference type="Pfam" id="PF02595">
    <property type="entry name" value="Gly_kinase"/>
    <property type="match status" value="1"/>
</dbReference>
<reference evidence="6" key="1">
    <citation type="journal article" date="2017" name="Appl. Environ. Microbiol.">
        <title>Genomic analysis of Calderihabitans maritimus KKC1, a thermophilic hydrogenogenic carboxydotrophic bacterium isolated from marine sediment.</title>
        <authorList>
            <person name="Omae K."/>
            <person name="Yoneda Y."/>
            <person name="Fukuyama Y."/>
            <person name="Yoshida T."/>
            <person name="Sako Y."/>
        </authorList>
    </citation>
    <scope>NUCLEOTIDE SEQUENCE [LARGE SCALE GENOMIC DNA]</scope>
    <source>
        <strain evidence="6">KKC1</strain>
    </source>
</reference>
<gene>
    <name evidence="5" type="ORF">KKC1_11190</name>
</gene>
<dbReference type="NCBIfam" id="TIGR00045">
    <property type="entry name" value="glycerate kinase"/>
    <property type="match status" value="1"/>
</dbReference>
<dbReference type="InterPro" id="IPR004381">
    <property type="entry name" value="Glycerate_kinase"/>
</dbReference>
<evidence type="ECO:0000256" key="1">
    <source>
        <dbReference type="ARBA" id="ARBA00006284"/>
    </source>
</evidence>
<keyword evidence="6" id="KW-1185">Reference proteome</keyword>
<protein>
    <submittedName>
        <fullName evidence="5">Glycerate kinase</fullName>
    </submittedName>
</protein>
<accession>A0A1Z5HR09</accession>
<dbReference type="InterPro" id="IPR018193">
    <property type="entry name" value="Glyc_kinase_flavodox-like_fold"/>
</dbReference>
<comment type="similarity">
    <text evidence="1 4">Belongs to the glycerate kinase type-1 family.</text>
</comment>
<dbReference type="PANTHER" id="PTHR21599">
    <property type="entry name" value="GLYCERATE KINASE"/>
    <property type="match status" value="1"/>
</dbReference>
<proteinExistence type="inferred from homology"/>
<keyword evidence="2 4" id="KW-0808">Transferase</keyword>
<dbReference type="PANTHER" id="PTHR21599:SF0">
    <property type="entry name" value="GLYCERATE KINASE"/>
    <property type="match status" value="1"/>
</dbReference>
<dbReference type="OrthoDB" id="9774290at2"/>
<evidence type="ECO:0000256" key="4">
    <source>
        <dbReference type="PIRNR" id="PIRNR006078"/>
    </source>
</evidence>
<dbReference type="InterPro" id="IPR018197">
    <property type="entry name" value="Glycerate_kinase_RE-like"/>
</dbReference>
<keyword evidence="3 4" id="KW-0418">Kinase</keyword>
<dbReference type="InterPro" id="IPR036129">
    <property type="entry name" value="Glycerate_kinase_sf"/>
</dbReference>
<dbReference type="Proteomes" id="UP000197032">
    <property type="component" value="Unassembled WGS sequence"/>
</dbReference>
<evidence type="ECO:0000256" key="2">
    <source>
        <dbReference type="ARBA" id="ARBA00022679"/>
    </source>
</evidence>
<organism evidence="5 6">
    <name type="scientific">Calderihabitans maritimus</name>
    <dbReference type="NCBI Taxonomy" id="1246530"/>
    <lineage>
        <taxon>Bacteria</taxon>
        <taxon>Bacillati</taxon>
        <taxon>Bacillota</taxon>
        <taxon>Clostridia</taxon>
        <taxon>Neomoorellales</taxon>
        <taxon>Calderihabitantaceae</taxon>
        <taxon>Calderihabitans</taxon>
    </lineage>
</organism>
<comment type="caution">
    <text evidence="5">The sequence shown here is derived from an EMBL/GenBank/DDBJ whole genome shotgun (WGS) entry which is preliminary data.</text>
</comment>
<name>A0A1Z5HR09_9FIRM</name>
<sequence length="380" mass="39715">MKIVVAPDSFKGSLSAREVAESIEKGVKAVYPEAEVIKLPMADGGEGTVEALVDATGGEIFYHTVTGPLGNKVQAFFGVTGDGKTAVIEMAAASGLPLVPEDKRNPAITTTYGTGELIKAALDKGCRKIILGIGGSATNDGGAGMAQALGAKLVDSCGREIGFGGKELLRLAQIDVKTMDPRLTETEFELACDVDNPLCGPNGASAVYGPQKGATPEMVKELDKALEHYAAVIDSFLDKKVKDVPGAGAGGGIAAGALAFLNARLRPGIEIVIETTKLKDFLKDADLVFTGEGKIDRQTISGKTPLGVARTAKEFGIPVIAVAGTLGKEARVVFEHGIDAVFSAIKEPVSLKEAMENTRLWLAETVENIMRIYSLKKGNV</sequence>
<evidence type="ECO:0000256" key="3">
    <source>
        <dbReference type="ARBA" id="ARBA00022777"/>
    </source>
</evidence>
<dbReference type="GO" id="GO:0031388">
    <property type="term" value="P:organic acid phosphorylation"/>
    <property type="evidence" value="ECO:0007669"/>
    <property type="project" value="UniProtKB-UniRule"/>
</dbReference>
<dbReference type="Gene3D" id="3.90.1510.10">
    <property type="entry name" value="Glycerate kinase, domain 2"/>
    <property type="match status" value="1"/>
</dbReference>